<protein>
    <submittedName>
        <fullName evidence="8">DoxX family protein</fullName>
    </submittedName>
</protein>
<evidence type="ECO:0000256" key="6">
    <source>
        <dbReference type="ARBA" id="ARBA00023136"/>
    </source>
</evidence>
<comment type="similarity">
    <text evidence="2">Belongs to the DoxX family.</text>
</comment>
<dbReference type="PANTHER" id="PTHR33452:SF1">
    <property type="entry name" value="INNER MEMBRANE PROTEIN YPHA-RELATED"/>
    <property type="match status" value="1"/>
</dbReference>
<evidence type="ECO:0000256" key="1">
    <source>
        <dbReference type="ARBA" id="ARBA00004651"/>
    </source>
</evidence>
<keyword evidence="5 7" id="KW-1133">Transmembrane helix</keyword>
<name>G9Y7U5_HAFAL</name>
<dbReference type="AlphaFoldDB" id="G9Y7U5"/>
<proteinExistence type="inferred from homology"/>
<dbReference type="PATRIC" id="fig|1002364.3.peg.2347"/>
<reference evidence="8 9" key="1">
    <citation type="submission" date="2011-08" db="EMBL/GenBank/DDBJ databases">
        <authorList>
            <person name="Weinstock G."/>
            <person name="Sodergren E."/>
            <person name="Clifton S."/>
            <person name="Fulton L."/>
            <person name="Fulton B."/>
            <person name="Courtney L."/>
            <person name="Fronick C."/>
            <person name="Harrison M."/>
            <person name="Strong C."/>
            <person name="Farmer C."/>
            <person name="Delahaunty K."/>
            <person name="Markovic C."/>
            <person name="Hall O."/>
            <person name="Minx P."/>
            <person name="Tomlinson C."/>
            <person name="Mitreva M."/>
            <person name="Hou S."/>
            <person name="Chen J."/>
            <person name="Wollam A."/>
            <person name="Pepin K.H."/>
            <person name="Johnson M."/>
            <person name="Bhonagiri V."/>
            <person name="Zhang X."/>
            <person name="Suruliraj S."/>
            <person name="Warren W."/>
            <person name="Chinwalla A."/>
            <person name="Mardis E.R."/>
            <person name="Wilson R.K."/>
        </authorList>
    </citation>
    <scope>NUCLEOTIDE SEQUENCE [LARGE SCALE GENOMIC DNA]</scope>
    <source>
        <strain evidence="8 9">ATCC 51873</strain>
    </source>
</reference>
<evidence type="ECO:0000313" key="8">
    <source>
        <dbReference type="EMBL" id="EHM41934.1"/>
    </source>
</evidence>
<comment type="caution">
    <text evidence="8">The sequence shown here is derived from an EMBL/GenBank/DDBJ whole genome shotgun (WGS) entry which is preliminary data.</text>
</comment>
<feature type="transmembrane region" description="Helical" evidence="7">
    <location>
        <begin position="130"/>
        <end position="149"/>
    </location>
</feature>
<keyword evidence="4 7" id="KW-0812">Transmembrane</keyword>
<dbReference type="GO" id="GO:0005886">
    <property type="term" value="C:plasma membrane"/>
    <property type="evidence" value="ECO:0007669"/>
    <property type="project" value="UniProtKB-SubCell"/>
</dbReference>
<dbReference type="InterPro" id="IPR032808">
    <property type="entry name" value="DoxX"/>
</dbReference>
<comment type="subcellular location">
    <subcellularLocation>
        <location evidence="1">Cell membrane</location>
        <topology evidence="1">Multi-pass membrane protein</topology>
    </subcellularLocation>
</comment>
<keyword evidence="6 7" id="KW-0472">Membrane</keyword>
<dbReference type="Pfam" id="PF07681">
    <property type="entry name" value="DoxX"/>
    <property type="match status" value="1"/>
</dbReference>
<keyword evidence="3" id="KW-1003">Cell membrane</keyword>
<sequence>MQINALPTKDVAMITSLNQSFTRLTDHQDGGKLLLRLTFGLLMLFHGVAKIEHGIGWISAMLQEQGLPGVIAYGVFIGEIVTPILIILGLFTRPAALIYAINLLVATLMVGTGKFFTLTDVGAWGLENEMLYFMGGIVIMLLGSGRYSIMRNEALR</sequence>
<gene>
    <name evidence="8" type="ORF">HMPREF0454_02611</name>
</gene>
<evidence type="ECO:0000313" key="9">
    <source>
        <dbReference type="Proteomes" id="UP000005959"/>
    </source>
</evidence>
<feature type="transmembrane region" description="Helical" evidence="7">
    <location>
        <begin position="71"/>
        <end position="91"/>
    </location>
</feature>
<dbReference type="EMBL" id="AGCI01000062">
    <property type="protein sequence ID" value="EHM41934.1"/>
    <property type="molecule type" value="Genomic_DNA"/>
</dbReference>
<evidence type="ECO:0000256" key="4">
    <source>
        <dbReference type="ARBA" id="ARBA00022692"/>
    </source>
</evidence>
<dbReference type="Proteomes" id="UP000005959">
    <property type="component" value="Unassembled WGS sequence"/>
</dbReference>
<dbReference type="PANTHER" id="PTHR33452">
    <property type="entry name" value="OXIDOREDUCTASE CATD-RELATED"/>
    <property type="match status" value="1"/>
</dbReference>
<evidence type="ECO:0000256" key="5">
    <source>
        <dbReference type="ARBA" id="ARBA00022989"/>
    </source>
</evidence>
<evidence type="ECO:0000256" key="7">
    <source>
        <dbReference type="SAM" id="Phobius"/>
    </source>
</evidence>
<feature type="transmembrane region" description="Helical" evidence="7">
    <location>
        <begin position="98"/>
        <end position="118"/>
    </location>
</feature>
<organism evidence="8 9">
    <name type="scientific">Hafnia alvei ATCC 51873</name>
    <dbReference type="NCBI Taxonomy" id="1002364"/>
    <lineage>
        <taxon>Bacteria</taxon>
        <taxon>Pseudomonadati</taxon>
        <taxon>Pseudomonadota</taxon>
        <taxon>Gammaproteobacteria</taxon>
        <taxon>Enterobacterales</taxon>
        <taxon>Hafniaceae</taxon>
        <taxon>Hafnia</taxon>
    </lineage>
</organism>
<evidence type="ECO:0000256" key="3">
    <source>
        <dbReference type="ARBA" id="ARBA00022475"/>
    </source>
</evidence>
<accession>G9Y7U5</accession>
<dbReference type="HOGENOM" id="CLU_058421_6_3_6"/>
<dbReference type="InterPro" id="IPR051907">
    <property type="entry name" value="DoxX-like_oxidoreductase"/>
</dbReference>
<evidence type="ECO:0000256" key="2">
    <source>
        <dbReference type="ARBA" id="ARBA00006679"/>
    </source>
</evidence>
<feature type="transmembrane region" description="Helical" evidence="7">
    <location>
        <begin position="33"/>
        <end position="51"/>
    </location>
</feature>